<feature type="modified residue" description="4-aspartylphosphate" evidence="2">
    <location>
        <position position="53"/>
    </location>
</feature>
<evidence type="ECO:0000256" key="2">
    <source>
        <dbReference type="PROSITE-ProRule" id="PRU00169"/>
    </source>
</evidence>
<organism evidence="4 5">
    <name type="scientific">Candidatus Raymondbacteria bacterium RIFOXYD12_FULL_49_13</name>
    <dbReference type="NCBI Taxonomy" id="1817890"/>
    <lineage>
        <taxon>Bacteria</taxon>
        <taxon>Raymondiibacteriota</taxon>
    </lineage>
</organism>
<dbReference type="InterPro" id="IPR050595">
    <property type="entry name" value="Bact_response_regulator"/>
</dbReference>
<feature type="domain" description="Response regulatory" evidence="3">
    <location>
        <begin position="4"/>
        <end position="120"/>
    </location>
</feature>
<dbReference type="Proteomes" id="UP000179243">
    <property type="component" value="Unassembled WGS sequence"/>
</dbReference>
<dbReference type="PANTHER" id="PTHR44591">
    <property type="entry name" value="STRESS RESPONSE REGULATOR PROTEIN 1"/>
    <property type="match status" value="1"/>
</dbReference>
<dbReference type="SUPFAM" id="SSF52172">
    <property type="entry name" value="CheY-like"/>
    <property type="match status" value="1"/>
</dbReference>
<comment type="caution">
    <text evidence="4">The sequence shown here is derived from an EMBL/GenBank/DDBJ whole genome shotgun (WGS) entry which is preliminary data.</text>
</comment>
<proteinExistence type="predicted"/>
<dbReference type="Pfam" id="PF00072">
    <property type="entry name" value="Response_reg"/>
    <property type="match status" value="1"/>
</dbReference>
<evidence type="ECO:0000313" key="5">
    <source>
        <dbReference type="Proteomes" id="UP000179243"/>
    </source>
</evidence>
<reference evidence="4 5" key="1">
    <citation type="journal article" date="2016" name="Nat. Commun.">
        <title>Thousands of microbial genomes shed light on interconnected biogeochemical processes in an aquifer system.</title>
        <authorList>
            <person name="Anantharaman K."/>
            <person name="Brown C.T."/>
            <person name="Hug L.A."/>
            <person name="Sharon I."/>
            <person name="Castelle C.J."/>
            <person name="Probst A.J."/>
            <person name="Thomas B.C."/>
            <person name="Singh A."/>
            <person name="Wilkins M.J."/>
            <person name="Karaoz U."/>
            <person name="Brodie E.L."/>
            <person name="Williams K.H."/>
            <person name="Hubbard S.S."/>
            <person name="Banfield J.F."/>
        </authorList>
    </citation>
    <scope>NUCLEOTIDE SEQUENCE [LARGE SCALE GENOMIC DNA]</scope>
</reference>
<dbReference type="InterPro" id="IPR011006">
    <property type="entry name" value="CheY-like_superfamily"/>
</dbReference>
<dbReference type="Gene3D" id="3.40.50.2300">
    <property type="match status" value="1"/>
</dbReference>
<name>A0A1F7F369_UNCRA</name>
<dbReference type="InterPro" id="IPR001789">
    <property type="entry name" value="Sig_transdc_resp-reg_receiver"/>
</dbReference>
<evidence type="ECO:0000259" key="3">
    <source>
        <dbReference type="PROSITE" id="PS50110"/>
    </source>
</evidence>
<gene>
    <name evidence="4" type="ORF">A2519_16990</name>
</gene>
<dbReference type="SMART" id="SM00448">
    <property type="entry name" value="REC"/>
    <property type="match status" value="1"/>
</dbReference>
<evidence type="ECO:0000256" key="1">
    <source>
        <dbReference type="ARBA" id="ARBA00022553"/>
    </source>
</evidence>
<accession>A0A1F7F369</accession>
<sequence length="121" mass="13266">MAKTIYIIDDDADYTEAITTVLQSRGFQTSSFINGSLGFSAVKDSPPDLILLDVMMTYDSEGLDVVARLAADPATRTIPIILLTGIRHPEDLPLKYDAVKGMFEKPVKPETLFSAIEKCLV</sequence>
<evidence type="ECO:0000313" key="4">
    <source>
        <dbReference type="EMBL" id="OGK00956.1"/>
    </source>
</evidence>
<dbReference type="AlphaFoldDB" id="A0A1F7F369"/>
<dbReference type="GO" id="GO:0000160">
    <property type="term" value="P:phosphorelay signal transduction system"/>
    <property type="evidence" value="ECO:0007669"/>
    <property type="project" value="InterPro"/>
</dbReference>
<keyword evidence="1 2" id="KW-0597">Phosphoprotein</keyword>
<dbReference type="PROSITE" id="PS50110">
    <property type="entry name" value="RESPONSE_REGULATORY"/>
    <property type="match status" value="1"/>
</dbReference>
<protein>
    <recommendedName>
        <fullName evidence="3">Response regulatory domain-containing protein</fullName>
    </recommendedName>
</protein>
<dbReference type="PANTHER" id="PTHR44591:SF3">
    <property type="entry name" value="RESPONSE REGULATORY DOMAIN-CONTAINING PROTEIN"/>
    <property type="match status" value="1"/>
</dbReference>
<dbReference type="EMBL" id="MFYX01000136">
    <property type="protein sequence ID" value="OGK00956.1"/>
    <property type="molecule type" value="Genomic_DNA"/>
</dbReference>